<gene>
    <name evidence="1" type="ORF">NPIL_410151</name>
</gene>
<reference evidence="1" key="1">
    <citation type="submission" date="2020-08" db="EMBL/GenBank/DDBJ databases">
        <title>Multicomponent nature underlies the extraordinary mechanical properties of spider dragline silk.</title>
        <authorList>
            <person name="Kono N."/>
            <person name="Nakamura H."/>
            <person name="Mori M."/>
            <person name="Yoshida Y."/>
            <person name="Ohtoshi R."/>
            <person name="Malay A.D."/>
            <person name="Moran D.A.P."/>
            <person name="Tomita M."/>
            <person name="Numata K."/>
            <person name="Arakawa K."/>
        </authorList>
    </citation>
    <scope>NUCLEOTIDE SEQUENCE</scope>
</reference>
<keyword evidence="2" id="KW-1185">Reference proteome</keyword>
<dbReference type="EMBL" id="BMAW01008695">
    <property type="protein sequence ID" value="GFT09790.1"/>
    <property type="molecule type" value="Genomic_DNA"/>
</dbReference>
<dbReference type="Proteomes" id="UP000887013">
    <property type="component" value="Unassembled WGS sequence"/>
</dbReference>
<sequence length="87" mass="10390">MDVPQLKTQRKSLRTSLLFVRIKLTLSLERNWMSKQLSILKSQIRDKFTCLKLQRDITDLIFKDDDAENIYKEDFNQLRSIEINITS</sequence>
<evidence type="ECO:0000313" key="2">
    <source>
        <dbReference type="Proteomes" id="UP000887013"/>
    </source>
</evidence>
<name>A0A8X6NEC7_NEPPI</name>
<accession>A0A8X6NEC7</accession>
<protein>
    <submittedName>
        <fullName evidence="1">Uncharacterized protein</fullName>
    </submittedName>
</protein>
<evidence type="ECO:0000313" key="1">
    <source>
        <dbReference type="EMBL" id="GFT09790.1"/>
    </source>
</evidence>
<proteinExistence type="predicted"/>
<dbReference type="AlphaFoldDB" id="A0A8X6NEC7"/>
<organism evidence="1 2">
    <name type="scientific">Nephila pilipes</name>
    <name type="common">Giant wood spider</name>
    <name type="synonym">Nephila maculata</name>
    <dbReference type="NCBI Taxonomy" id="299642"/>
    <lineage>
        <taxon>Eukaryota</taxon>
        <taxon>Metazoa</taxon>
        <taxon>Ecdysozoa</taxon>
        <taxon>Arthropoda</taxon>
        <taxon>Chelicerata</taxon>
        <taxon>Arachnida</taxon>
        <taxon>Araneae</taxon>
        <taxon>Araneomorphae</taxon>
        <taxon>Entelegynae</taxon>
        <taxon>Araneoidea</taxon>
        <taxon>Nephilidae</taxon>
        <taxon>Nephila</taxon>
    </lineage>
</organism>
<comment type="caution">
    <text evidence="1">The sequence shown here is derived from an EMBL/GenBank/DDBJ whole genome shotgun (WGS) entry which is preliminary data.</text>
</comment>